<keyword evidence="2" id="KW-0808">Transferase</keyword>
<dbReference type="GO" id="GO:0008168">
    <property type="term" value="F:methyltransferase activity"/>
    <property type="evidence" value="ECO:0007669"/>
    <property type="project" value="UniProtKB-KW"/>
</dbReference>
<organism evidence="2 3">
    <name type="scientific">Laceyella sacchari</name>
    <name type="common">Thermoactinomyces thalpophilus</name>
    <dbReference type="NCBI Taxonomy" id="37482"/>
    <lineage>
        <taxon>Bacteria</taxon>
        <taxon>Bacillati</taxon>
        <taxon>Bacillota</taxon>
        <taxon>Bacilli</taxon>
        <taxon>Bacillales</taxon>
        <taxon>Thermoactinomycetaceae</taxon>
        <taxon>Laceyella</taxon>
    </lineage>
</organism>
<dbReference type="RefSeq" id="WP_259435486.1">
    <property type="nucleotide sequence ID" value="NZ_CP103866.1"/>
</dbReference>
<dbReference type="Pfam" id="PF08241">
    <property type="entry name" value="Methyltransf_11"/>
    <property type="match status" value="1"/>
</dbReference>
<proteinExistence type="predicted"/>
<dbReference type="CDD" id="cd02440">
    <property type="entry name" value="AdoMet_MTases"/>
    <property type="match status" value="1"/>
</dbReference>
<dbReference type="EMBL" id="CP103866">
    <property type="protein sequence ID" value="UWE02328.1"/>
    <property type="molecule type" value="Genomic_DNA"/>
</dbReference>
<evidence type="ECO:0000313" key="2">
    <source>
        <dbReference type="EMBL" id="UWE02328.1"/>
    </source>
</evidence>
<evidence type="ECO:0000313" key="3">
    <source>
        <dbReference type="Proteomes" id="UP001058650"/>
    </source>
</evidence>
<dbReference type="Gene3D" id="3.40.50.150">
    <property type="entry name" value="Vaccinia Virus protein VP39"/>
    <property type="match status" value="1"/>
</dbReference>
<dbReference type="SUPFAM" id="SSF53335">
    <property type="entry name" value="S-adenosyl-L-methionine-dependent methyltransferases"/>
    <property type="match status" value="1"/>
</dbReference>
<keyword evidence="2" id="KW-0489">Methyltransferase</keyword>
<dbReference type="GO" id="GO:0032259">
    <property type="term" value="P:methylation"/>
    <property type="evidence" value="ECO:0007669"/>
    <property type="project" value="UniProtKB-KW"/>
</dbReference>
<feature type="domain" description="Methyltransferase type 11" evidence="1">
    <location>
        <begin position="46"/>
        <end position="141"/>
    </location>
</feature>
<dbReference type="InterPro" id="IPR013216">
    <property type="entry name" value="Methyltransf_11"/>
</dbReference>
<dbReference type="PANTHER" id="PTHR43591:SF24">
    <property type="entry name" value="2-METHOXY-6-POLYPRENYL-1,4-BENZOQUINOL METHYLASE, MITOCHONDRIAL"/>
    <property type="match status" value="1"/>
</dbReference>
<sequence length="268" mass="30980">MKSNNFDTIAHLYDETRQYPEFVYENIFKLIEALGQLDSKEAKICEVGVGTGRMAIPFIKKGYAYTGIDISNNMLSKFKDKIANIDHINQVEVFQADATHLPFENSRFDMVWGTKVLRHISNWKGVLQEAKRVLKENGVFLHGEEYWVVAPPTVKVRRQWEKFIFEQNERPNRPFGVTDDHEIAKYLEEIGGKSRILTLSTWPVHETFLQKIEHFATRAGSSTFGISDEALENSVEKLKQWAYHEYGNLNYPYSGIRGFRVVMGTFDS</sequence>
<accession>A0ABY5U2N7</accession>
<reference evidence="2" key="1">
    <citation type="submission" date="2022-08" db="EMBL/GenBank/DDBJ databases">
        <title>The complete genome sequence of the thermophilic bacterium Laceyella sacchari FBKL4.010 reveals the basis for tetramethylpyrazine biosynthesis in Moutai-flavor Daqu.</title>
        <authorList>
            <person name="Li D."/>
            <person name="Huang W."/>
            <person name="Wang C."/>
            <person name="Qiu S."/>
        </authorList>
    </citation>
    <scope>NUCLEOTIDE SEQUENCE</scope>
    <source>
        <strain evidence="2">FBKL4.014</strain>
    </source>
</reference>
<gene>
    <name evidence="2" type="ORF">NYR52_08985</name>
</gene>
<dbReference type="Proteomes" id="UP001058650">
    <property type="component" value="Chromosome"/>
</dbReference>
<name>A0ABY5U2N7_LACSH</name>
<keyword evidence="3" id="KW-1185">Reference proteome</keyword>
<evidence type="ECO:0000259" key="1">
    <source>
        <dbReference type="Pfam" id="PF08241"/>
    </source>
</evidence>
<protein>
    <submittedName>
        <fullName evidence="2">Class I SAM-dependent methyltransferase</fullName>
    </submittedName>
</protein>
<dbReference type="PANTHER" id="PTHR43591">
    <property type="entry name" value="METHYLTRANSFERASE"/>
    <property type="match status" value="1"/>
</dbReference>
<dbReference type="Gene3D" id="1.10.8.900">
    <property type="match status" value="1"/>
</dbReference>
<dbReference type="InterPro" id="IPR029063">
    <property type="entry name" value="SAM-dependent_MTases_sf"/>
</dbReference>